<evidence type="ECO:0000313" key="3">
    <source>
        <dbReference type="Proteomes" id="UP001139722"/>
    </source>
</evidence>
<dbReference type="AlphaFoldDB" id="A0A9X2GY62"/>
<evidence type="ECO:0000313" key="2">
    <source>
        <dbReference type="EMBL" id="MCP2369606.1"/>
    </source>
</evidence>
<dbReference type="EMBL" id="JAMZDY010000001">
    <property type="protein sequence ID" value="MCP2369606.1"/>
    <property type="molecule type" value="Genomic_DNA"/>
</dbReference>
<comment type="caution">
    <text evidence="2">The sequence shown here is derived from an EMBL/GenBank/DDBJ whole genome shotgun (WGS) entry which is preliminary data.</text>
</comment>
<keyword evidence="1" id="KW-1133">Transmembrane helix</keyword>
<gene>
    <name evidence="2" type="ORF">BJ978_000282</name>
</gene>
<reference evidence="2" key="1">
    <citation type="submission" date="2022-06" db="EMBL/GenBank/DDBJ databases">
        <title>Sequencing the genomes of 1000 actinobacteria strains.</title>
        <authorList>
            <person name="Klenk H.-P."/>
        </authorList>
    </citation>
    <scope>NUCLEOTIDE SEQUENCE</scope>
    <source>
        <strain evidence="2">DSM 22016</strain>
    </source>
</reference>
<keyword evidence="1" id="KW-0812">Transmembrane</keyword>
<dbReference type="RefSeq" id="WP_156999033.1">
    <property type="nucleotide sequence ID" value="NZ_BAAANU010000002.1"/>
</dbReference>
<dbReference type="Proteomes" id="UP001139722">
    <property type="component" value="Unassembled WGS sequence"/>
</dbReference>
<evidence type="ECO:0008006" key="4">
    <source>
        <dbReference type="Google" id="ProtNLM"/>
    </source>
</evidence>
<name>A0A9X2GY62_9MICO</name>
<proteinExistence type="predicted"/>
<protein>
    <recommendedName>
        <fullName evidence="4">DUF4179 domain-containing protein</fullName>
    </recommendedName>
</protein>
<sequence length="181" mass="19402">MDDDLDRLLLRSKPDVAERSTGLTEALDRLLDEAHPPRRQRWRPVLAGSFIVFALAGGASVAAAAPGVLAWFGWTDNTTSYSHGDERCDEGFRVVPASESSDGDSPSLQAAREYLASLDIDAIDLSAQLAEDAQDGSRSRNPESVARSTLIYDMTITHVAALGLPTSDISIESGGVCEGRR</sequence>
<keyword evidence="1" id="KW-0472">Membrane</keyword>
<keyword evidence="3" id="KW-1185">Reference proteome</keyword>
<accession>A0A9X2GY62</accession>
<evidence type="ECO:0000256" key="1">
    <source>
        <dbReference type="SAM" id="Phobius"/>
    </source>
</evidence>
<feature type="transmembrane region" description="Helical" evidence="1">
    <location>
        <begin position="45"/>
        <end position="74"/>
    </location>
</feature>
<organism evidence="2 3">
    <name type="scientific">Agromyces terreus</name>
    <dbReference type="NCBI Taxonomy" id="424795"/>
    <lineage>
        <taxon>Bacteria</taxon>
        <taxon>Bacillati</taxon>
        <taxon>Actinomycetota</taxon>
        <taxon>Actinomycetes</taxon>
        <taxon>Micrococcales</taxon>
        <taxon>Microbacteriaceae</taxon>
        <taxon>Agromyces</taxon>
    </lineage>
</organism>
<dbReference type="OrthoDB" id="5082898at2"/>